<evidence type="ECO:0000313" key="3">
    <source>
        <dbReference type="Proteomes" id="UP000444721"/>
    </source>
</evidence>
<sequence length="173" mass="19455">MRDFSALLVPSPLSLASPPSVDESTPKGVASFQIPGCFLSLDYDSVLECIENNHINIFKDDPTNKDLQRIAAPLKETLVSSHHHHHLNNHHSLLSSLKTFIPFKKHSFKKSSNNFISHTSESIRAELLLKEKQPKRGRGRPRKQSSGCVLSESSLVNKISKKLHSRRNSSKRK</sequence>
<dbReference type="EMBL" id="VFQX01000028">
    <property type="protein sequence ID" value="KAF0978952.1"/>
    <property type="molecule type" value="Genomic_DNA"/>
</dbReference>
<dbReference type="VEuPathDB" id="AmoebaDB:FDP41_002022"/>
<feature type="region of interest" description="Disordered" evidence="1">
    <location>
        <begin position="131"/>
        <end position="153"/>
    </location>
</feature>
<organism evidence="2 3">
    <name type="scientific">Naegleria fowleri</name>
    <name type="common">Brain eating amoeba</name>
    <dbReference type="NCBI Taxonomy" id="5763"/>
    <lineage>
        <taxon>Eukaryota</taxon>
        <taxon>Discoba</taxon>
        <taxon>Heterolobosea</taxon>
        <taxon>Tetramitia</taxon>
        <taxon>Eutetramitia</taxon>
        <taxon>Vahlkampfiidae</taxon>
        <taxon>Naegleria</taxon>
    </lineage>
</organism>
<reference evidence="2 3" key="1">
    <citation type="journal article" date="2019" name="Sci. Rep.">
        <title>Nanopore sequencing improves the draft genome of the human pathogenic amoeba Naegleria fowleri.</title>
        <authorList>
            <person name="Liechti N."/>
            <person name="Schurch N."/>
            <person name="Bruggmann R."/>
            <person name="Wittwer M."/>
        </authorList>
    </citation>
    <scope>NUCLEOTIDE SEQUENCE [LARGE SCALE GENOMIC DNA]</scope>
    <source>
        <strain evidence="2 3">ATCC 30894</strain>
    </source>
</reference>
<dbReference type="GeneID" id="68109240"/>
<evidence type="ECO:0000256" key="1">
    <source>
        <dbReference type="SAM" id="MobiDB-lite"/>
    </source>
</evidence>
<dbReference type="RefSeq" id="XP_044563665.1">
    <property type="nucleotide sequence ID" value="XM_044705172.1"/>
</dbReference>
<dbReference type="Proteomes" id="UP000444721">
    <property type="component" value="Unassembled WGS sequence"/>
</dbReference>
<comment type="caution">
    <text evidence="2">The sequence shown here is derived from an EMBL/GenBank/DDBJ whole genome shotgun (WGS) entry which is preliminary data.</text>
</comment>
<accession>A0A6A5BWE2</accession>
<evidence type="ECO:0000313" key="2">
    <source>
        <dbReference type="EMBL" id="KAF0978952.1"/>
    </source>
</evidence>
<name>A0A6A5BWE2_NAEFO</name>
<proteinExistence type="predicted"/>
<dbReference type="AlphaFoldDB" id="A0A6A5BWE2"/>
<keyword evidence="3" id="KW-1185">Reference proteome</keyword>
<gene>
    <name evidence="2" type="ORF">FDP41_002022</name>
</gene>
<protein>
    <submittedName>
        <fullName evidence="2">Uncharacterized protein</fullName>
    </submittedName>
</protein>